<gene>
    <name evidence="9" type="primary">clsB</name>
    <name evidence="12" type="ORF">DI564_14010</name>
</gene>
<feature type="region of interest" description="Disordered" evidence="10">
    <location>
        <begin position="416"/>
        <end position="439"/>
    </location>
</feature>
<keyword evidence="5 9" id="KW-0443">Lipid metabolism</keyword>
<sequence>MKTRWHDGHQVRLLENGEDFFPRVFETIRQARREVIVETFILFEDAVGEALRDALVAAARAGASVDLTVDGYGSPAFSPAFLRTLADAGVRVHVFDPRRPLLGLRTNLFRRLHRKLVVVDGERAFVGGINYSADHLGDFGPQAKQDYSVEIVGPVVAEIRQAAQALIGPPRRRWRLPDLRWPRRRDDTAAPADGARVAFVTRDNGAHADDIERHYRVAIRAARRRIVIANAYFLPGYRLLKGLRDAARRGVEVTLILQGHPDMPWVTAATRSLYHYLLPAGVRIVEYCRRPFHGKVALVDEDWATVGSSNLDPLSLWLNLEANVLIRDAAFNETLHAHLQRLARHDCTPIDAGDRRAIGGVRALFGVALFHLLRHFPRIAGWLPAHAPQLGRVRKPEVAAVPDADTPVPIGELVAPVQPPAPAGSTGDGAHAAGGGGRA</sequence>
<keyword evidence="8 9" id="KW-1208">Phospholipid metabolism</keyword>
<evidence type="ECO:0000256" key="9">
    <source>
        <dbReference type="HAMAP-Rule" id="MF_01917"/>
    </source>
</evidence>
<evidence type="ECO:0000313" key="12">
    <source>
        <dbReference type="EMBL" id="PZQ12074.1"/>
    </source>
</evidence>
<dbReference type="CDD" id="cd09110">
    <property type="entry name" value="PLDc_CLS_1"/>
    <property type="match status" value="1"/>
</dbReference>
<keyword evidence="6 9" id="KW-0472">Membrane</keyword>
<dbReference type="InterPro" id="IPR025202">
    <property type="entry name" value="PLD-like_dom"/>
</dbReference>
<dbReference type="Gene3D" id="3.30.870.10">
    <property type="entry name" value="Endonuclease Chain A"/>
    <property type="match status" value="2"/>
</dbReference>
<feature type="active site" evidence="9">
    <location>
        <position position="300"/>
    </location>
</feature>
<feature type="active site" evidence="9">
    <location>
        <position position="113"/>
    </location>
</feature>
<dbReference type="PANTHER" id="PTHR21248">
    <property type="entry name" value="CARDIOLIPIN SYNTHASE"/>
    <property type="match status" value="1"/>
</dbReference>
<comment type="catalytic activity">
    <reaction evidence="9">
        <text>2 a 1,2-diacyl-sn-glycero-3-phospho-(1'-sn-glycerol) = a cardiolipin + glycerol</text>
        <dbReference type="Rhea" id="RHEA:31451"/>
        <dbReference type="ChEBI" id="CHEBI:17754"/>
        <dbReference type="ChEBI" id="CHEBI:62237"/>
        <dbReference type="ChEBI" id="CHEBI:64716"/>
    </reaction>
</comment>
<dbReference type="NCBIfam" id="NF008427">
    <property type="entry name" value="PRK11263.1"/>
    <property type="match status" value="1"/>
</dbReference>
<dbReference type="InterPro" id="IPR001736">
    <property type="entry name" value="PLipase_D/transphosphatidylase"/>
</dbReference>
<dbReference type="PROSITE" id="PS50035">
    <property type="entry name" value="PLD"/>
    <property type="match status" value="2"/>
</dbReference>
<feature type="active site" evidence="9">
    <location>
        <position position="115"/>
    </location>
</feature>
<feature type="domain" description="PLD phosphodiesterase" evidence="11">
    <location>
        <begin position="293"/>
        <end position="315"/>
    </location>
</feature>
<protein>
    <recommendedName>
        <fullName evidence="9">Cardiolipin synthase B</fullName>
        <shortName evidence="9">CL synthase</shortName>
        <ecNumber evidence="9">2.7.8.-</ecNumber>
    </recommendedName>
</protein>
<dbReference type="InterPro" id="IPR030872">
    <property type="entry name" value="Cardiolipin_synth_ClsB"/>
</dbReference>
<evidence type="ECO:0000256" key="4">
    <source>
        <dbReference type="ARBA" id="ARBA00022737"/>
    </source>
</evidence>
<dbReference type="GO" id="GO:0032049">
    <property type="term" value="P:cardiolipin biosynthetic process"/>
    <property type="evidence" value="ECO:0007669"/>
    <property type="project" value="InterPro"/>
</dbReference>
<dbReference type="Pfam" id="PF13091">
    <property type="entry name" value="PLDc_2"/>
    <property type="match status" value="2"/>
</dbReference>
<comment type="function">
    <text evidence="9">Catalyzes the phosphatidyl group transfer from one phosphatidylglycerol molecule to another to form cardiolipin (CL) (diphosphatidylglycerol) and glycerol.</text>
</comment>
<feature type="active site" evidence="9">
    <location>
        <position position="293"/>
    </location>
</feature>
<organism evidence="12 13">
    <name type="scientific">Rhodanobacter denitrificans</name>
    <dbReference type="NCBI Taxonomy" id="666685"/>
    <lineage>
        <taxon>Bacteria</taxon>
        <taxon>Pseudomonadati</taxon>
        <taxon>Pseudomonadota</taxon>
        <taxon>Gammaproteobacteria</taxon>
        <taxon>Lysobacterales</taxon>
        <taxon>Rhodanobacteraceae</taxon>
        <taxon>Rhodanobacter</taxon>
    </lineage>
</organism>
<dbReference type="EMBL" id="QFPO01000014">
    <property type="protein sequence ID" value="PZQ12074.1"/>
    <property type="molecule type" value="Genomic_DNA"/>
</dbReference>
<dbReference type="SUPFAM" id="SSF56024">
    <property type="entry name" value="Phospholipase D/nuclease"/>
    <property type="match status" value="2"/>
</dbReference>
<feature type="active site" evidence="9">
    <location>
        <position position="120"/>
    </location>
</feature>
<proteinExistence type="inferred from homology"/>
<evidence type="ECO:0000259" key="11">
    <source>
        <dbReference type="PROSITE" id="PS50035"/>
    </source>
</evidence>
<reference evidence="12 13" key="1">
    <citation type="submission" date="2017-08" db="EMBL/GenBank/DDBJ databases">
        <title>Infants hospitalized years apart are colonized by the same room-sourced microbial strains.</title>
        <authorList>
            <person name="Brooks B."/>
            <person name="Olm M.R."/>
            <person name="Firek B.A."/>
            <person name="Baker R."/>
            <person name="Thomas B.C."/>
            <person name="Morowitz M.J."/>
            <person name="Banfield J.F."/>
        </authorList>
    </citation>
    <scope>NUCLEOTIDE SEQUENCE [LARGE SCALE GENOMIC DNA]</scope>
    <source>
        <strain evidence="12">S2_005_003_R2_42</strain>
    </source>
</reference>
<evidence type="ECO:0000256" key="10">
    <source>
        <dbReference type="SAM" id="MobiDB-lite"/>
    </source>
</evidence>
<dbReference type="AlphaFoldDB" id="A0A2W5K959"/>
<comment type="caution">
    <text evidence="12">The sequence shown here is derived from an EMBL/GenBank/DDBJ whole genome shotgun (WGS) entry which is preliminary data.</text>
</comment>
<keyword evidence="1 9" id="KW-1003">Cell membrane</keyword>
<dbReference type="HAMAP" id="MF_01917">
    <property type="entry name" value="Cardiolipin_synth_ClsB"/>
    <property type="match status" value="1"/>
</dbReference>
<feature type="active site" evidence="9">
    <location>
        <position position="295"/>
    </location>
</feature>
<keyword evidence="3 9" id="KW-0808">Transferase</keyword>
<dbReference type="Proteomes" id="UP000249046">
    <property type="component" value="Unassembled WGS sequence"/>
</dbReference>
<evidence type="ECO:0000256" key="7">
    <source>
        <dbReference type="ARBA" id="ARBA00023209"/>
    </source>
</evidence>
<accession>A0A2W5K959</accession>
<dbReference type="EC" id="2.7.8.-" evidence="9"/>
<comment type="similarity">
    <text evidence="9">Belongs to the phospholipase D family. Cardiolipin synthase subfamily. ClsB sub-subfamily.</text>
</comment>
<dbReference type="PANTHER" id="PTHR21248:SF23">
    <property type="entry name" value="CARDIOLIPIN SYNTHASE B"/>
    <property type="match status" value="1"/>
</dbReference>
<evidence type="ECO:0000313" key="13">
    <source>
        <dbReference type="Proteomes" id="UP000249046"/>
    </source>
</evidence>
<dbReference type="GO" id="GO:0008808">
    <property type="term" value="F:cardiolipin synthase activity"/>
    <property type="evidence" value="ECO:0007669"/>
    <property type="project" value="InterPro"/>
</dbReference>
<dbReference type="GO" id="GO:0005886">
    <property type="term" value="C:plasma membrane"/>
    <property type="evidence" value="ECO:0007669"/>
    <property type="project" value="UniProtKB-SubCell"/>
</dbReference>
<keyword evidence="7 9" id="KW-0594">Phospholipid biosynthesis</keyword>
<evidence type="ECO:0000256" key="3">
    <source>
        <dbReference type="ARBA" id="ARBA00022679"/>
    </source>
</evidence>
<keyword evidence="4" id="KW-0677">Repeat</keyword>
<evidence type="ECO:0000256" key="5">
    <source>
        <dbReference type="ARBA" id="ARBA00023098"/>
    </source>
</evidence>
<evidence type="ECO:0000256" key="8">
    <source>
        <dbReference type="ARBA" id="ARBA00023264"/>
    </source>
</evidence>
<comment type="subcellular location">
    <subcellularLocation>
        <location evidence="9">Cell membrane</location>
        <topology evidence="9">Peripheral membrane protein</topology>
    </subcellularLocation>
</comment>
<evidence type="ECO:0000256" key="2">
    <source>
        <dbReference type="ARBA" id="ARBA00022516"/>
    </source>
</evidence>
<name>A0A2W5K959_9GAMM</name>
<keyword evidence="2 9" id="KW-0444">Lipid biosynthesis</keyword>
<evidence type="ECO:0000256" key="6">
    <source>
        <dbReference type="ARBA" id="ARBA00023136"/>
    </source>
</evidence>
<evidence type="ECO:0000256" key="1">
    <source>
        <dbReference type="ARBA" id="ARBA00022475"/>
    </source>
</evidence>
<dbReference type="SMART" id="SM00155">
    <property type="entry name" value="PLDc"/>
    <property type="match status" value="2"/>
</dbReference>
<feature type="domain" description="PLD phosphodiesterase" evidence="11">
    <location>
        <begin position="108"/>
        <end position="135"/>
    </location>
</feature>